<dbReference type="AlphaFoldDB" id="A0A1I3SY30"/>
<gene>
    <name evidence="1" type="ORF">SAMN05444682_111187</name>
</gene>
<name>A0A1I3SY30_9SPHI</name>
<keyword evidence="2" id="KW-1185">Reference proteome</keyword>
<dbReference type="STRING" id="1477437.SAMN05444682_111187"/>
<sequence>MKHQSLVITFFIFTSTALILGCKKNDDLQALTGTIVDTGSPALDGCGWLFQVDDTFYYPVNLNEQFQKNGITVSITFKTLNGEHYCFAPSGTPGHPKIQLRSITLK</sequence>
<evidence type="ECO:0008006" key="3">
    <source>
        <dbReference type="Google" id="ProtNLM"/>
    </source>
</evidence>
<protein>
    <recommendedName>
        <fullName evidence="3">Lipoprotein</fullName>
    </recommendedName>
</protein>
<evidence type="ECO:0000313" key="1">
    <source>
        <dbReference type="EMBL" id="SFJ62326.1"/>
    </source>
</evidence>
<dbReference type="RefSeq" id="WP_090630407.1">
    <property type="nucleotide sequence ID" value="NZ_FOQO01000011.1"/>
</dbReference>
<proteinExistence type="predicted"/>
<dbReference type="OrthoDB" id="799328at2"/>
<dbReference type="EMBL" id="FOQO01000011">
    <property type="protein sequence ID" value="SFJ62326.1"/>
    <property type="molecule type" value="Genomic_DNA"/>
</dbReference>
<reference evidence="1 2" key="1">
    <citation type="submission" date="2016-10" db="EMBL/GenBank/DDBJ databases">
        <authorList>
            <person name="de Groot N.N."/>
        </authorList>
    </citation>
    <scope>NUCLEOTIDE SEQUENCE [LARGE SCALE GENOMIC DNA]</scope>
    <source>
        <strain evidence="1 2">RK1</strain>
    </source>
</reference>
<evidence type="ECO:0000313" key="2">
    <source>
        <dbReference type="Proteomes" id="UP000198670"/>
    </source>
</evidence>
<organism evidence="1 2">
    <name type="scientific">Parapedobacter indicus</name>
    <dbReference type="NCBI Taxonomy" id="1477437"/>
    <lineage>
        <taxon>Bacteria</taxon>
        <taxon>Pseudomonadati</taxon>
        <taxon>Bacteroidota</taxon>
        <taxon>Sphingobacteriia</taxon>
        <taxon>Sphingobacteriales</taxon>
        <taxon>Sphingobacteriaceae</taxon>
        <taxon>Parapedobacter</taxon>
    </lineage>
</organism>
<dbReference type="PROSITE" id="PS51257">
    <property type="entry name" value="PROKAR_LIPOPROTEIN"/>
    <property type="match status" value="1"/>
</dbReference>
<accession>A0A1I3SY30</accession>
<dbReference type="Proteomes" id="UP000198670">
    <property type="component" value="Unassembled WGS sequence"/>
</dbReference>